<dbReference type="SUPFAM" id="SSF53474">
    <property type="entry name" value="alpha/beta-Hydrolases"/>
    <property type="match status" value="1"/>
</dbReference>
<feature type="transmembrane region" description="Helical" evidence="2">
    <location>
        <begin position="360"/>
        <end position="381"/>
    </location>
</feature>
<feature type="domain" description="Xaa-Pro dipeptidyl-peptidase-like" evidence="3">
    <location>
        <begin position="50"/>
        <end position="151"/>
    </location>
</feature>
<keyword evidence="2" id="KW-0472">Membrane</keyword>
<organism evidence="4 5">
    <name type="scientific">Salinibacterium amurskyense</name>
    <dbReference type="NCBI Taxonomy" id="205941"/>
    <lineage>
        <taxon>Bacteria</taxon>
        <taxon>Bacillati</taxon>
        <taxon>Actinomycetota</taxon>
        <taxon>Actinomycetes</taxon>
        <taxon>Micrococcales</taxon>
        <taxon>Microbacteriaceae</taxon>
        <taxon>Salinibacterium</taxon>
    </lineage>
</organism>
<evidence type="ECO:0000259" key="3">
    <source>
        <dbReference type="Pfam" id="PF02129"/>
    </source>
</evidence>
<dbReference type="InterPro" id="IPR050261">
    <property type="entry name" value="FrsA_esterase"/>
</dbReference>
<feature type="transmembrane region" description="Helical" evidence="2">
    <location>
        <begin position="401"/>
        <end position="428"/>
    </location>
</feature>
<feature type="transmembrane region" description="Helical" evidence="2">
    <location>
        <begin position="448"/>
        <end position="473"/>
    </location>
</feature>
<proteinExistence type="inferred from homology"/>
<dbReference type="RefSeq" id="WP_100389580.1">
    <property type="nucleotide sequence ID" value="NZ_BMZU01000002.1"/>
</dbReference>
<keyword evidence="2" id="KW-1133">Transmembrane helix</keyword>
<dbReference type="OrthoDB" id="9805123at2"/>
<evidence type="ECO:0000313" key="5">
    <source>
        <dbReference type="Proteomes" id="UP000231742"/>
    </source>
</evidence>
<dbReference type="EMBL" id="PGFH01000002">
    <property type="protein sequence ID" value="PJJ78546.1"/>
    <property type="molecule type" value="Genomic_DNA"/>
</dbReference>
<feature type="transmembrane region" description="Helical" evidence="2">
    <location>
        <begin position="316"/>
        <end position="336"/>
    </location>
</feature>
<feature type="transmembrane region" description="Helical" evidence="2">
    <location>
        <begin position="594"/>
        <end position="613"/>
    </location>
</feature>
<dbReference type="PANTHER" id="PTHR22946">
    <property type="entry name" value="DIENELACTONE HYDROLASE DOMAIN-CONTAINING PROTEIN-RELATED"/>
    <property type="match status" value="1"/>
</dbReference>
<comment type="similarity">
    <text evidence="1">Belongs to the AB hydrolase superfamily.</text>
</comment>
<comment type="caution">
    <text evidence="4">The sequence shown here is derived from an EMBL/GenBank/DDBJ whole genome shotgun (WGS) entry which is preliminary data.</text>
</comment>
<evidence type="ECO:0000256" key="2">
    <source>
        <dbReference type="SAM" id="Phobius"/>
    </source>
</evidence>
<sequence>MKTSLVKRNSFWLVLSLVMMLVTSIGASIVQTGAGSISVKDMRWETSSGQMMSALLFKPDTATVDNKVPAIVVSHGWWNNREMQDANYVELARRGYVVVSIDMYGHGNSSPLTPDVTLGGTGMYDAVKLVADFPYVDTDKIGVSGHSNGARAANFSTVIDNAADEQLISAILLVDNDAVYTDAEAENAYFNLYGARDVGIVADQYDEFFFRSYSPEGEVLTPPREYIGTPNAQSFLHFGANPEEVSSDVREASEFYTDSVDGEDALRIVYTPAENHPWGTISKTTVGSQIEFFQEAFGAPNEIAAGSQVWQVKETFTLFGLIGFGIFLVAFTRALLSTRAFAGLRAPAAAVVPATRKGLAWFWGGLVVSAIISGWSWLILANTPWVGAIAFNAVQFFMPQGAVFFVAFWAAVNAIAAIIIMVISYLIFGRKNGLDLRASGVLPGWKKFFHGLGLSFVVVVSAYAIVFVLDYFFKTDFRWWVVAVKAFTPDKVGIALMYLPLFAIYFVANSVAVNAFNRFSIRGKEWINTALLAFFNALAPIVLVVAQYTNFFTTGYTIDGFGGIFSIWLYPVILILAVTAVISRKIYRETNNPYIAGFINAAIVTLISVTNTLTAA</sequence>
<feature type="transmembrane region" description="Helical" evidence="2">
    <location>
        <begin position="526"/>
        <end position="548"/>
    </location>
</feature>
<keyword evidence="2" id="KW-0812">Transmembrane</keyword>
<dbReference type="InterPro" id="IPR029058">
    <property type="entry name" value="AB_hydrolase_fold"/>
</dbReference>
<accession>A0A2M9D2Z4</accession>
<dbReference type="PANTHER" id="PTHR22946:SF0">
    <property type="entry name" value="DIENELACTONE HYDROLASE DOMAIN-CONTAINING PROTEIN"/>
    <property type="match status" value="1"/>
</dbReference>
<dbReference type="Gene3D" id="3.40.50.1820">
    <property type="entry name" value="alpha/beta hydrolase"/>
    <property type="match status" value="1"/>
</dbReference>
<evidence type="ECO:0000313" key="4">
    <source>
        <dbReference type="EMBL" id="PJJ78546.1"/>
    </source>
</evidence>
<keyword evidence="4" id="KW-0378">Hydrolase</keyword>
<keyword evidence="5" id="KW-1185">Reference proteome</keyword>
<name>A0A2M9D2Z4_9MICO</name>
<evidence type="ECO:0000256" key="1">
    <source>
        <dbReference type="ARBA" id="ARBA00008645"/>
    </source>
</evidence>
<dbReference type="AlphaFoldDB" id="A0A2M9D2Z4"/>
<dbReference type="Proteomes" id="UP000231742">
    <property type="component" value="Unassembled WGS sequence"/>
</dbReference>
<dbReference type="InterPro" id="IPR000383">
    <property type="entry name" value="Xaa-Pro-like_dom"/>
</dbReference>
<gene>
    <name evidence="4" type="ORF">CLV85_2121</name>
</gene>
<dbReference type="Pfam" id="PF02129">
    <property type="entry name" value="Peptidase_S15"/>
    <property type="match status" value="1"/>
</dbReference>
<dbReference type="GO" id="GO:0016787">
    <property type="term" value="F:hydrolase activity"/>
    <property type="evidence" value="ECO:0007669"/>
    <property type="project" value="UniProtKB-KW"/>
</dbReference>
<feature type="transmembrane region" description="Helical" evidence="2">
    <location>
        <begin position="560"/>
        <end position="582"/>
    </location>
</feature>
<feature type="transmembrane region" description="Helical" evidence="2">
    <location>
        <begin position="493"/>
        <end position="514"/>
    </location>
</feature>
<protein>
    <submittedName>
        <fullName evidence="4">Alpha/beta hydrolase family protein</fullName>
    </submittedName>
</protein>
<reference evidence="4 5" key="1">
    <citation type="submission" date="2017-11" db="EMBL/GenBank/DDBJ databases">
        <title>Genomic Encyclopedia of Archaeal and Bacterial Type Strains, Phase II (KMG-II): From Individual Species to Whole Genera.</title>
        <authorList>
            <person name="Goeker M."/>
        </authorList>
    </citation>
    <scope>NUCLEOTIDE SEQUENCE [LARGE SCALE GENOMIC DNA]</scope>
    <source>
        <strain evidence="4 5">DSM 16400</strain>
    </source>
</reference>